<dbReference type="PANTHER" id="PTHR33619">
    <property type="entry name" value="POLYSACCHARIDE EXPORT PROTEIN GFCE-RELATED"/>
    <property type="match status" value="1"/>
</dbReference>
<accession>A0A381XRH1</accession>
<dbReference type="AlphaFoldDB" id="A0A381XRH1"/>
<name>A0A381XRH1_9ZZZZ</name>
<evidence type="ECO:0000256" key="1">
    <source>
        <dbReference type="ARBA" id="ARBA00022729"/>
    </source>
</evidence>
<reference evidence="3" key="1">
    <citation type="submission" date="2018-05" db="EMBL/GenBank/DDBJ databases">
        <authorList>
            <person name="Lanie J.A."/>
            <person name="Ng W.-L."/>
            <person name="Kazmierczak K.M."/>
            <person name="Andrzejewski T.M."/>
            <person name="Davidsen T.M."/>
            <person name="Wayne K.J."/>
            <person name="Tettelin H."/>
            <person name="Glass J.I."/>
            <person name="Rusch D."/>
            <person name="Podicherti R."/>
            <person name="Tsui H.-C.T."/>
            <person name="Winkler M.E."/>
        </authorList>
    </citation>
    <scope>NUCLEOTIDE SEQUENCE</scope>
</reference>
<feature type="non-terminal residue" evidence="3">
    <location>
        <position position="126"/>
    </location>
</feature>
<evidence type="ECO:0000259" key="2">
    <source>
        <dbReference type="Pfam" id="PF02563"/>
    </source>
</evidence>
<keyword evidence="1" id="KW-0732">Signal</keyword>
<evidence type="ECO:0000313" key="3">
    <source>
        <dbReference type="EMBL" id="SVA67354.1"/>
    </source>
</evidence>
<dbReference type="PANTHER" id="PTHR33619:SF3">
    <property type="entry name" value="POLYSACCHARIDE EXPORT PROTEIN GFCE-RELATED"/>
    <property type="match status" value="1"/>
</dbReference>
<protein>
    <recommendedName>
        <fullName evidence="2">Polysaccharide export protein N-terminal domain-containing protein</fullName>
    </recommendedName>
</protein>
<sequence>MKNNIPVFIVIFFLLKISQSLGQTSNKVDATKFDDSQQPIVYREYGVIPLPLESPIDPEKYLLGPGDRLRILWSVENVDNFVTIGPTGNLIVPEIGPVNVLGKTLAEVDREINEEIKQVYKSAKVS</sequence>
<organism evidence="3">
    <name type="scientific">marine metagenome</name>
    <dbReference type="NCBI Taxonomy" id="408172"/>
    <lineage>
        <taxon>unclassified sequences</taxon>
        <taxon>metagenomes</taxon>
        <taxon>ecological metagenomes</taxon>
    </lineage>
</organism>
<dbReference type="InterPro" id="IPR049712">
    <property type="entry name" value="Poly_export"/>
</dbReference>
<dbReference type="EMBL" id="UINC01016116">
    <property type="protein sequence ID" value="SVA67354.1"/>
    <property type="molecule type" value="Genomic_DNA"/>
</dbReference>
<dbReference type="GO" id="GO:0015159">
    <property type="term" value="F:polysaccharide transmembrane transporter activity"/>
    <property type="evidence" value="ECO:0007669"/>
    <property type="project" value="InterPro"/>
</dbReference>
<proteinExistence type="predicted"/>
<dbReference type="InterPro" id="IPR003715">
    <property type="entry name" value="Poly_export_N"/>
</dbReference>
<dbReference type="Gene3D" id="3.30.1950.10">
    <property type="entry name" value="wza like domain"/>
    <property type="match status" value="1"/>
</dbReference>
<gene>
    <name evidence="3" type="ORF">METZ01_LOCUS120208</name>
</gene>
<dbReference type="Pfam" id="PF02563">
    <property type="entry name" value="Poly_export"/>
    <property type="match status" value="1"/>
</dbReference>
<feature type="domain" description="Polysaccharide export protein N-terminal" evidence="2">
    <location>
        <begin position="58"/>
        <end position="125"/>
    </location>
</feature>